<evidence type="ECO:0000313" key="2">
    <source>
        <dbReference type="EMBL" id="SEK30128.1"/>
    </source>
</evidence>
<dbReference type="EMBL" id="FOAJ01000001">
    <property type="protein sequence ID" value="SEK30128.1"/>
    <property type="molecule type" value="Genomic_DNA"/>
</dbReference>
<name>A0A1H7FW26_9BURK</name>
<gene>
    <name evidence="2" type="ORF">SAMN05192542_101498</name>
</gene>
<reference evidence="3" key="1">
    <citation type="submission" date="2016-10" db="EMBL/GenBank/DDBJ databases">
        <authorList>
            <person name="Varghese N."/>
            <person name="Submissions S."/>
        </authorList>
    </citation>
    <scope>NUCLEOTIDE SEQUENCE [LARGE SCALE GENOMIC DNA]</scope>
    <source>
        <strain evidence="3">LMG 26416</strain>
    </source>
</reference>
<dbReference type="OrthoDB" id="9799989at2"/>
<evidence type="ECO:0000259" key="1">
    <source>
        <dbReference type="Pfam" id="PF12146"/>
    </source>
</evidence>
<dbReference type="InterPro" id="IPR022742">
    <property type="entry name" value="Hydrolase_4"/>
</dbReference>
<dbReference type="Proteomes" id="UP000199120">
    <property type="component" value="Unassembled WGS sequence"/>
</dbReference>
<feature type="domain" description="Serine aminopeptidase S33" evidence="1">
    <location>
        <begin position="24"/>
        <end position="229"/>
    </location>
</feature>
<sequence length="267" mass="28046">MPWCNASGVSIRYEVAGSGDRPLLLAHELGGSLRSWDAVVAELGDDFTIVRWDQRGSGLSEKTVAPYDMRAHVDDLEAVRAAAGISGPCFVGGVAAGAAIAVIYAASRPADCEGLILCAPALGVDPARRGYLLERANDAARAGMRAVVERSLERSYPPLAVRSPAAYHEYRARFLSNDPVSYGLANAALASSPALDLLASVDCPAVVAAGRLDMLRPPEQVKSVAAAVAGGRLEVLDCGHIMQVQAPLEVATLIRTFAGQVQRKLEA</sequence>
<dbReference type="PANTHER" id="PTHR43798:SF5">
    <property type="entry name" value="MONOACYLGLYCEROL LIPASE ABHD6"/>
    <property type="match status" value="1"/>
</dbReference>
<dbReference type="RefSeq" id="WP_090552088.1">
    <property type="nucleotide sequence ID" value="NZ_FNSR01000003.1"/>
</dbReference>
<dbReference type="Pfam" id="PF12146">
    <property type="entry name" value="Hydrolase_4"/>
    <property type="match status" value="1"/>
</dbReference>
<dbReference type="STRING" id="416943.SAMN05445871_5745"/>
<dbReference type="AlphaFoldDB" id="A0A1H7FW26"/>
<keyword evidence="3" id="KW-1185">Reference proteome</keyword>
<dbReference type="GO" id="GO:0047372">
    <property type="term" value="F:monoacylglycerol lipase activity"/>
    <property type="evidence" value="ECO:0007669"/>
    <property type="project" value="TreeGrafter"/>
</dbReference>
<protein>
    <submittedName>
        <fullName evidence="2">3-oxoadipate enol-lactonase</fullName>
    </submittedName>
</protein>
<dbReference type="Gene3D" id="3.40.50.1820">
    <property type="entry name" value="alpha/beta hydrolase"/>
    <property type="match status" value="1"/>
</dbReference>
<dbReference type="PANTHER" id="PTHR43798">
    <property type="entry name" value="MONOACYLGLYCEROL LIPASE"/>
    <property type="match status" value="1"/>
</dbReference>
<accession>A0A1H7FW26</accession>
<dbReference type="GO" id="GO:0046464">
    <property type="term" value="P:acylglycerol catabolic process"/>
    <property type="evidence" value="ECO:0007669"/>
    <property type="project" value="TreeGrafter"/>
</dbReference>
<dbReference type="SUPFAM" id="SSF53474">
    <property type="entry name" value="alpha/beta-Hydrolases"/>
    <property type="match status" value="1"/>
</dbReference>
<dbReference type="InterPro" id="IPR029058">
    <property type="entry name" value="AB_hydrolase_fold"/>
</dbReference>
<dbReference type="InterPro" id="IPR050266">
    <property type="entry name" value="AB_hydrolase_sf"/>
</dbReference>
<proteinExistence type="predicted"/>
<dbReference type="GO" id="GO:0016020">
    <property type="term" value="C:membrane"/>
    <property type="evidence" value="ECO:0007669"/>
    <property type="project" value="TreeGrafter"/>
</dbReference>
<evidence type="ECO:0000313" key="3">
    <source>
        <dbReference type="Proteomes" id="UP000199120"/>
    </source>
</evidence>
<organism evidence="2 3">
    <name type="scientific">Paraburkholderia caballeronis</name>
    <dbReference type="NCBI Taxonomy" id="416943"/>
    <lineage>
        <taxon>Bacteria</taxon>
        <taxon>Pseudomonadati</taxon>
        <taxon>Pseudomonadota</taxon>
        <taxon>Betaproteobacteria</taxon>
        <taxon>Burkholderiales</taxon>
        <taxon>Burkholderiaceae</taxon>
        <taxon>Paraburkholderia</taxon>
    </lineage>
</organism>